<proteinExistence type="predicted"/>
<dbReference type="EMBL" id="BK015070">
    <property type="protein sequence ID" value="DAD89829.1"/>
    <property type="molecule type" value="Genomic_DNA"/>
</dbReference>
<feature type="transmembrane region" description="Helical" evidence="1">
    <location>
        <begin position="59"/>
        <end position="79"/>
    </location>
</feature>
<protein>
    <submittedName>
        <fullName evidence="2">Uncharacterized protein</fullName>
    </submittedName>
</protein>
<accession>A0A8S5N555</accession>
<keyword evidence="1" id="KW-1133">Transmembrane helix</keyword>
<organism evidence="2">
    <name type="scientific">Myoviridae sp. ctsip2</name>
    <dbReference type="NCBI Taxonomy" id="2826705"/>
    <lineage>
        <taxon>Viruses</taxon>
        <taxon>Duplodnaviria</taxon>
        <taxon>Heunggongvirae</taxon>
        <taxon>Uroviricota</taxon>
        <taxon>Caudoviricetes</taxon>
    </lineage>
</organism>
<keyword evidence="1" id="KW-0472">Membrane</keyword>
<keyword evidence="1" id="KW-0812">Transmembrane</keyword>
<evidence type="ECO:0000256" key="1">
    <source>
        <dbReference type="SAM" id="Phobius"/>
    </source>
</evidence>
<reference evidence="2" key="1">
    <citation type="journal article" date="2021" name="Proc. Natl. Acad. Sci. U.S.A.">
        <title>A Catalog of Tens of Thousands of Viruses from Human Metagenomes Reveals Hidden Associations with Chronic Diseases.</title>
        <authorList>
            <person name="Tisza M.J."/>
            <person name="Buck C.B."/>
        </authorList>
    </citation>
    <scope>NUCLEOTIDE SEQUENCE</scope>
    <source>
        <strain evidence="2">Ctsip2</strain>
    </source>
</reference>
<sequence length="118" mass="13594">MTEERPVQAQECYEHHMLLKGQLDRINKFLFGDPDHPDDLSVTAKVNLMFNVLLEIKRWAIGAVFTFAGCLIFLGSHFAKMDNIAEKLDAHIRQTDSAIESIEKRVITLEEFVYKRGK</sequence>
<evidence type="ECO:0000313" key="2">
    <source>
        <dbReference type="EMBL" id="DAD89829.1"/>
    </source>
</evidence>
<name>A0A8S5N555_9CAUD</name>